<dbReference type="RefSeq" id="XP_016505892.1">
    <property type="nucleotide sequence ID" value="XM_016650406.1"/>
</dbReference>
<dbReference type="GO" id="GO:0003676">
    <property type="term" value="F:nucleic acid binding"/>
    <property type="evidence" value="ECO:0007669"/>
    <property type="project" value="InterPro"/>
</dbReference>
<evidence type="ECO:0000313" key="2">
    <source>
        <dbReference type="Proteomes" id="UP000790787"/>
    </source>
</evidence>
<dbReference type="PANTHER" id="PTHR48475">
    <property type="entry name" value="RIBONUCLEASE H"/>
    <property type="match status" value="1"/>
</dbReference>
<reference evidence="3" key="2">
    <citation type="submission" date="2025-08" db="UniProtKB">
        <authorList>
            <consortium name="RefSeq"/>
        </authorList>
    </citation>
    <scope>IDENTIFICATION</scope>
</reference>
<organism evidence="2 3">
    <name type="scientific">Nicotiana tabacum</name>
    <name type="common">Common tobacco</name>
    <dbReference type="NCBI Taxonomy" id="4097"/>
    <lineage>
        <taxon>Eukaryota</taxon>
        <taxon>Viridiplantae</taxon>
        <taxon>Streptophyta</taxon>
        <taxon>Embryophyta</taxon>
        <taxon>Tracheophyta</taxon>
        <taxon>Spermatophyta</taxon>
        <taxon>Magnoliopsida</taxon>
        <taxon>eudicotyledons</taxon>
        <taxon>Gunneridae</taxon>
        <taxon>Pentapetalae</taxon>
        <taxon>asterids</taxon>
        <taxon>lamiids</taxon>
        <taxon>Solanales</taxon>
        <taxon>Solanaceae</taxon>
        <taxon>Nicotianoideae</taxon>
        <taxon>Nicotianeae</taxon>
        <taxon>Nicotiana</taxon>
    </lineage>
</organism>
<reference evidence="2" key="1">
    <citation type="journal article" date="2014" name="Nat. Commun.">
        <title>The tobacco genome sequence and its comparison with those of tomato and potato.</title>
        <authorList>
            <person name="Sierro N."/>
            <person name="Battey J.N."/>
            <person name="Ouadi S."/>
            <person name="Bakaher N."/>
            <person name="Bovet L."/>
            <person name="Willig A."/>
            <person name="Goepfert S."/>
            <person name="Peitsch M.C."/>
            <person name="Ivanov N.V."/>
        </authorList>
    </citation>
    <scope>NUCLEOTIDE SEQUENCE [LARGE SCALE GENOMIC DNA]</scope>
</reference>
<name>A0A1S4CXM8_TOBAC</name>
<dbReference type="KEGG" id="nta:107823715"/>
<dbReference type="GeneID" id="107823715"/>
<dbReference type="Gene3D" id="3.30.420.10">
    <property type="entry name" value="Ribonuclease H-like superfamily/Ribonuclease H"/>
    <property type="match status" value="1"/>
</dbReference>
<dbReference type="PANTHER" id="PTHR48475:SF2">
    <property type="entry name" value="RIBONUCLEASE H"/>
    <property type="match status" value="1"/>
</dbReference>
<dbReference type="STRING" id="4097.A0A1S4CXM8"/>
<dbReference type="CDD" id="cd01647">
    <property type="entry name" value="RT_LTR"/>
    <property type="match status" value="1"/>
</dbReference>
<proteinExistence type="predicted"/>
<evidence type="ECO:0000259" key="1">
    <source>
        <dbReference type="Pfam" id="PF13456"/>
    </source>
</evidence>
<evidence type="ECO:0000313" key="3">
    <source>
        <dbReference type="RefSeq" id="XP_016505892.1"/>
    </source>
</evidence>
<dbReference type="InterPro" id="IPR002156">
    <property type="entry name" value="RNaseH_domain"/>
</dbReference>
<dbReference type="Pfam" id="PF13456">
    <property type="entry name" value="RVT_3"/>
    <property type="match status" value="1"/>
</dbReference>
<dbReference type="PaxDb" id="4097-A0A1S4CXM8"/>
<dbReference type="CDD" id="cd09279">
    <property type="entry name" value="RNase_HI_like"/>
    <property type="match status" value="1"/>
</dbReference>
<dbReference type="Gene3D" id="3.30.70.270">
    <property type="match status" value="1"/>
</dbReference>
<dbReference type="Gene3D" id="3.10.10.10">
    <property type="entry name" value="HIV Type 1 Reverse Transcriptase, subunit A, domain 1"/>
    <property type="match status" value="1"/>
</dbReference>
<dbReference type="SUPFAM" id="SSF56672">
    <property type="entry name" value="DNA/RNA polymerases"/>
    <property type="match status" value="1"/>
</dbReference>
<protein>
    <recommendedName>
        <fullName evidence="1">RNase H type-1 domain-containing protein</fullName>
    </recommendedName>
</protein>
<dbReference type="Proteomes" id="UP000790787">
    <property type="component" value="Chromosome 15"/>
</dbReference>
<dbReference type="InterPro" id="IPR043128">
    <property type="entry name" value="Rev_trsase/Diguanyl_cyclase"/>
</dbReference>
<dbReference type="AlphaFoldDB" id="A0A1S4CXM8"/>
<sequence length="514" mass="58392">MPSPIAIEDDKNEEPPQLYWVPRSFQVAKETDATKSTTVELEQVALFEEFLERKFHLGTGLSPELKLKLIDFLKDNIDFFVWSHLDMTVILLEVAVHKLSLDTDMFVKEEVTRLLDIGSIREVKYPKWYNQIRMKPEHQEKTFFMTNFGTYCYNVMPFGLKNARPLINGDHVEHLHETFYILRKYNMKLNSKKCAFRVDTDKILGFSCLTKWDRGNPRQNQSHLGYPEPADKCEGSTKKNDFVWIPECQQAERPKKVPIQPSVIVKPGRRGANIDLSSNLRSSDKNLFGLRRRRNVLHKPELSGGLAKWAVEVREFVIEYKHRTTIKSQVLAYFVDDFSPGLMPLAAKEAVLVSGLVLGVSTLLTDGASNVKGSRLGVVLITPSGEALIQAIRIVSLTNNKAEYEALVVGLGSEVIEIKCFSQLVVNQVYGIFDTKEERMQQYLNKVQALLTRFKEWSIVHVPRDENVEADALANLGSSIEIKGSDSCAVVQLLHSVLDVDGYCEVNSINLIWD</sequence>
<dbReference type="GO" id="GO:0004523">
    <property type="term" value="F:RNA-DNA hybrid ribonuclease activity"/>
    <property type="evidence" value="ECO:0007669"/>
    <property type="project" value="InterPro"/>
</dbReference>
<accession>A0A1S4CXM8</accession>
<gene>
    <name evidence="3" type="primary">LOC107823715</name>
</gene>
<dbReference type="InterPro" id="IPR036397">
    <property type="entry name" value="RNaseH_sf"/>
</dbReference>
<dbReference type="InterPro" id="IPR043502">
    <property type="entry name" value="DNA/RNA_pol_sf"/>
</dbReference>
<keyword evidence="2" id="KW-1185">Reference proteome</keyword>